<feature type="compositionally biased region" description="Acidic residues" evidence="1">
    <location>
        <begin position="63"/>
        <end position="73"/>
    </location>
</feature>
<dbReference type="GO" id="GO:0005759">
    <property type="term" value="C:mitochondrial matrix"/>
    <property type="evidence" value="ECO:0007669"/>
    <property type="project" value="TreeGrafter"/>
</dbReference>
<sequence length="624" mass="71488">MDRNLKKENRMNRSAKDEKKDAPKKRDTNPKQQKKRGGGARGDDDDDVDSKGNIQGLIAYTTSEEELSSEEEEVRPTRSRRGFRPISKRLADRRTPKKKQPVVESESEEEEEEEPVRVSRRTRAAAKKSSSRKSRKSEEEEESPTTGTPDEEEDEDYEEDEDEEEEDEDYEEDEDGKPHNSIMLNFGFGDSEEDERMIPKRYKIKKEPQIVQTFFKLMTTPIETETIDDHIDQFKSLKEEDQKRMITALENRPKAKDQPVMFKILNMKTTPEIQAQLMAKYNNLQNIDPGSGEYYKMRNWLEKATSLPLGIRKELPVKVEEGPEICQAFMAKAKKCLDDAIYGQEESKLQILQFIASKITNPQSRGMNLLLVGPPGIGKTSLIKQGIAKALDWPFQFISLGGDSDASTFSGHQMVYEGSHCGKIVNSLVQAKSMSMVLMFDELDKISDTPKGEEIQNLLVHLTDPTQNADFEDKYLSGIPLDLSQAMFVFSANDINKIDRVLLDRFLVVQLEGYGSKEKMEIAEKFLLPQALKEVNLTERVGISKEVLQHILETYAKEEKGVRELKRCMEQIAQKLNMLRLFNNPDLPFYIKDFSLPFILKKDHVDKFLTQRKKNGGPPEGMYA</sequence>
<dbReference type="GO" id="GO:0007005">
    <property type="term" value="P:mitochondrion organization"/>
    <property type="evidence" value="ECO:0007669"/>
    <property type="project" value="TreeGrafter"/>
</dbReference>
<dbReference type="PANTHER" id="PTHR43718:SF2">
    <property type="entry name" value="LON PROTEASE HOMOLOG, MITOCHONDRIAL"/>
    <property type="match status" value="1"/>
</dbReference>
<dbReference type="InterPro" id="IPR003593">
    <property type="entry name" value="AAA+_ATPase"/>
</dbReference>
<feature type="domain" description="AAA+ ATPase" evidence="2">
    <location>
        <begin position="365"/>
        <end position="516"/>
    </location>
</feature>
<dbReference type="Gene3D" id="1.10.8.60">
    <property type="match status" value="1"/>
</dbReference>
<proteinExistence type="predicted"/>
<dbReference type="SUPFAM" id="SSF52540">
    <property type="entry name" value="P-loop containing nucleoside triphosphate hydrolases"/>
    <property type="match status" value="1"/>
</dbReference>
<reference evidence="3" key="1">
    <citation type="journal article" date="2020" name="Nature">
        <title>Giant virus diversity and host interactions through global metagenomics.</title>
        <authorList>
            <person name="Schulz F."/>
            <person name="Roux S."/>
            <person name="Paez-Espino D."/>
            <person name="Jungbluth S."/>
            <person name="Walsh D.A."/>
            <person name="Denef V.J."/>
            <person name="McMahon K.D."/>
            <person name="Konstantinidis K.T."/>
            <person name="Eloe-Fadrosh E.A."/>
            <person name="Kyrpides N.C."/>
            <person name="Woyke T."/>
        </authorList>
    </citation>
    <scope>NUCLEOTIDE SEQUENCE</scope>
    <source>
        <strain evidence="3">GVMAG-M-3300027963-9</strain>
    </source>
</reference>
<dbReference type="GO" id="GO:0005524">
    <property type="term" value="F:ATP binding"/>
    <property type="evidence" value="ECO:0007669"/>
    <property type="project" value="InterPro"/>
</dbReference>
<feature type="compositionally biased region" description="Basic and acidic residues" evidence="1">
    <location>
        <begin position="1"/>
        <end position="29"/>
    </location>
</feature>
<feature type="region of interest" description="Disordered" evidence="1">
    <location>
        <begin position="1"/>
        <end position="194"/>
    </location>
</feature>
<dbReference type="Gene3D" id="3.40.50.300">
    <property type="entry name" value="P-loop containing nucleotide triphosphate hydrolases"/>
    <property type="match status" value="1"/>
</dbReference>
<feature type="compositionally biased region" description="Acidic residues" evidence="1">
    <location>
        <begin position="105"/>
        <end position="114"/>
    </location>
</feature>
<evidence type="ECO:0000259" key="2">
    <source>
        <dbReference type="SMART" id="SM00382"/>
    </source>
</evidence>
<name>A0A6C0LP48_9ZZZZ</name>
<evidence type="ECO:0000313" key="3">
    <source>
        <dbReference type="EMBL" id="QHU32130.1"/>
    </source>
</evidence>
<accession>A0A6C0LP48</accession>
<dbReference type="GO" id="GO:0003697">
    <property type="term" value="F:single-stranded DNA binding"/>
    <property type="evidence" value="ECO:0007669"/>
    <property type="project" value="TreeGrafter"/>
</dbReference>
<dbReference type="InterPro" id="IPR003959">
    <property type="entry name" value="ATPase_AAA_core"/>
</dbReference>
<feature type="compositionally biased region" description="Basic residues" evidence="1">
    <location>
        <begin position="118"/>
        <end position="135"/>
    </location>
</feature>
<dbReference type="GO" id="GO:0004176">
    <property type="term" value="F:ATP-dependent peptidase activity"/>
    <property type="evidence" value="ECO:0007669"/>
    <property type="project" value="InterPro"/>
</dbReference>
<dbReference type="InterPro" id="IPR027417">
    <property type="entry name" value="P-loop_NTPase"/>
</dbReference>
<dbReference type="PANTHER" id="PTHR43718">
    <property type="entry name" value="LON PROTEASE"/>
    <property type="match status" value="1"/>
</dbReference>
<dbReference type="Pfam" id="PF00004">
    <property type="entry name" value="AAA"/>
    <property type="match status" value="1"/>
</dbReference>
<dbReference type="EMBL" id="MN740536">
    <property type="protein sequence ID" value="QHU32130.1"/>
    <property type="molecule type" value="Genomic_DNA"/>
</dbReference>
<dbReference type="GO" id="GO:0004252">
    <property type="term" value="F:serine-type endopeptidase activity"/>
    <property type="evidence" value="ECO:0007669"/>
    <property type="project" value="InterPro"/>
</dbReference>
<dbReference type="GO" id="GO:0051131">
    <property type="term" value="P:chaperone-mediated protein complex assembly"/>
    <property type="evidence" value="ECO:0007669"/>
    <property type="project" value="TreeGrafter"/>
</dbReference>
<dbReference type="InterPro" id="IPR027065">
    <property type="entry name" value="Lon_Prtase"/>
</dbReference>
<organism evidence="3">
    <name type="scientific">viral metagenome</name>
    <dbReference type="NCBI Taxonomy" id="1070528"/>
    <lineage>
        <taxon>unclassified sequences</taxon>
        <taxon>metagenomes</taxon>
        <taxon>organismal metagenomes</taxon>
    </lineage>
</organism>
<dbReference type="AlphaFoldDB" id="A0A6C0LP48"/>
<evidence type="ECO:0000256" key="1">
    <source>
        <dbReference type="SAM" id="MobiDB-lite"/>
    </source>
</evidence>
<feature type="compositionally biased region" description="Acidic residues" evidence="1">
    <location>
        <begin position="139"/>
        <end position="175"/>
    </location>
</feature>
<dbReference type="SMART" id="SM00382">
    <property type="entry name" value="AAA"/>
    <property type="match status" value="1"/>
</dbReference>
<feature type="compositionally biased region" description="Basic residues" evidence="1">
    <location>
        <begin position="77"/>
        <end position="87"/>
    </location>
</feature>
<dbReference type="GO" id="GO:0006515">
    <property type="term" value="P:protein quality control for misfolded or incompletely synthesized proteins"/>
    <property type="evidence" value="ECO:0007669"/>
    <property type="project" value="TreeGrafter"/>
</dbReference>
<protein>
    <recommendedName>
        <fullName evidence="2">AAA+ ATPase domain-containing protein</fullName>
    </recommendedName>
</protein>
<dbReference type="GO" id="GO:0016887">
    <property type="term" value="F:ATP hydrolysis activity"/>
    <property type="evidence" value="ECO:0007669"/>
    <property type="project" value="InterPro"/>
</dbReference>